<dbReference type="EMBL" id="WJEE01000005">
    <property type="protein sequence ID" value="MRI65484.1"/>
    <property type="molecule type" value="Genomic_DNA"/>
</dbReference>
<comment type="caution">
    <text evidence="2">The sequence shown here is derived from an EMBL/GenBank/DDBJ whole genome shotgun (WGS) entry which is preliminary data.</text>
</comment>
<reference evidence="2 3" key="1">
    <citation type="submission" date="2019-10" db="EMBL/GenBank/DDBJ databases">
        <title>Gracilibacillus salitolerans sp. nov., a moderate halophile isolated from a saline soil in northwest China.</title>
        <authorList>
            <person name="Gan L."/>
        </authorList>
    </citation>
    <scope>NUCLEOTIDE SEQUENCE [LARGE SCALE GENOMIC DNA]</scope>
    <source>
        <strain evidence="2 3">TP2-8</strain>
    </source>
</reference>
<keyword evidence="1" id="KW-0812">Transmembrane</keyword>
<dbReference type="InterPro" id="IPR006938">
    <property type="entry name" value="DUF624"/>
</dbReference>
<proteinExistence type="predicted"/>
<organism evidence="2 3">
    <name type="scientific">Gracilibacillus thailandensis</name>
    <dbReference type="NCBI Taxonomy" id="563735"/>
    <lineage>
        <taxon>Bacteria</taxon>
        <taxon>Bacillati</taxon>
        <taxon>Bacillota</taxon>
        <taxon>Bacilli</taxon>
        <taxon>Bacillales</taxon>
        <taxon>Bacillaceae</taxon>
        <taxon>Gracilibacillus</taxon>
    </lineage>
</organism>
<keyword evidence="1" id="KW-0472">Membrane</keyword>
<feature type="transmembrane region" description="Helical" evidence="1">
    <location>
        <begin position="98"/>
        <end position="116"/>
    </location>
</feature>
<dbReference type="Proteomes" id="UP000435187">
    <property type="component" value="Unassembled WGS sequence"/>
</dbReference>
<feature type="transmembrane region" description="Helical" evidence="1">
    <location>
        <begin position="122"/>
        <end position="142"/>
    </location>
</feature>
<feature type="transmembrane region" description="Helical" evidence="1">
    <location>
        <begin position="47"/>
        <end position="67"/>
    </location>
</feature>
<sequence length="228" mass="26762">MAQTVTERPLYIGVQYFYYFLITNIHFMLANLLFLLAFVFVEMSVQNIILFFIALLPGGPSLAALYATMGKMIRERDLSPTKDFWSYYKNNFSIATKYWLVQLTIMTILIVDIYYANHYLAVLSPVFLILLIFTLFVCLYAFPILTRFEVKLKNLFIVSIYAVFRYFKTTLFHISTLVSLGIIYYFAPGITVWFCMSAAAFFIMFNMRKPLQLMEEQLAQRGMEYEEN</sequence>
<gene>
    <name evidence="2" type="ORF">GH885_03870</name>
</gene>
<evidence type="ECO:0000313" key="2">
    <source>
        <dbReference type="EMBL" id="MRI65484.1"/>
    </source>
</evidence>
<dbReference type="RefSeq" id="WP_153834315.1">
    <property type="nucleotide sequence ID" value="NZ_JBHUMW010000058.1"/>
</dbReference>
<evidence type="ECO:0000256" key="1">
    <source>
        <dbReference type="SAM" id="Phobius"/>
    </source>
</evidence>
<accession>A0A6N7QVA9</accession>
<dbReference type="Pfam" id="PF04854">
    <property type="entry name" value="DUF624"/>
    <property type="match status" value="1"/>
</dbReference>
<feature type="transmembrane region" description="Helical" evidence="1">
    <location>
        <begin position="182"/>
        <end position="205"/>
    </location>
</feature>
<feature type="transmembrane region" description="Helical" evidence="1">
    <location>
        <begin position="16"/>
        <end position="41"/>
    </location>
</feature>
<dbReference type="AlphaFoldDB" id="A0A6N7QVA9"/>
<keyword evidence="1" id="KW-1133">Transmembrane helix</keyword>
<keyword evidence="3" id="KW-1185">Reference proteome</keyword>
<evidence type="ECO:0000313" key="3">
    <source>
        <dbReference type="Proteomes" id="UP000435187"/>
    </source>
</evidence>
<protein>
    <submittedName>
        <fullName evidence="2">DUF624 domain-containing protein</fullName>
    </submittedName>
</protein>
<name>A0A6N7QVA9_9BACI</name>
<feature type="transmembrane region" description="Helical" evidence="1">
    <location>
        <begin position="154"/>
        <end position="176"/>
    </location>
</feature>